<dbReference type="AlphaFoldDB" id="A0A1M5K9L9"/>
<dbReference type="PIRSF" id="PIRSF002889">
    <property type="entry name" value="Rod_FlgB"/>
    <property type="match status" value="1"/>
</dbReference>
<reference evidence="8 9" key="1">
    <citation type="submission" date="2016-11" db="EMBL/GenBank/DDBJ databases">
        <authorList>
            <person name="Jaros S."/>
            <person name="Januszkiewicz K."/>
            <person name="Wedrychowicz H."/>
        </authorList>
    </citation>
    <scope>NUCLEOTIDE SEQUENCE [LARGE SCALE GENOMIC DNA]</scope>
    <source>
        <strain evidence="8 9">CGMCC 1.7049</strain>
    </source>
</reference>
<dbReference type="EMBL" id="FQWZ01000001">
    <property type="protein sequence ID" value="SHG49526.1"/>
    <property type="molecule type" value="Genomic_DNA"/>
</dbReference>
<evidence type="ECO:0000256" key="6">
    <source>
        <dbReference type="PIRNR" id="PIRNR002889"/>
    </source>
</evidence>
<comment type="function">
    <text evidence="5 6">Structural component of flagellum, the bacterial motility apparatus. Part of the rod structure of flagellar basal body.</text>
</comment>
<dbReference type="STRING" id="490188.SAMN04488068_0437"/>
<keyword evidence="9" id="KW-1185">Reference proteome</keyword>
<keyword evidence="4 6" id="KW-0975">Bacterial flagellum</keyword>
<name>A0A1M5K9L9_9GAMM</name>
<comment type="subunit">
    <text evidence="6">The basal body constitutes a major portion of the flagellar organelle and consists of a number of rings mounted on a central rod.</text>
</comment>
<dbReference type="PANTHER" id="PTHR30435:SF12">
    <property type="entry name" value="FLAGELLAR BASAL BODY ROD PROTEIN FLGB"/>
    <property type="match status" value="1"/>
</dbReference>
<evidence type="ECO:0000256" key="2">
    <source>
        <dbReference type="ARBA" id="ARBA00009677"/>
    </source>
</evidence>
<evidence type="ECO:0000256" key="5">
    <source>
        <dbReference type="ARBA" id="ARBA00024934"/>
    </source>
</evidence>
<evidence type="ECO:0000256" key="4">
    <source>
        <dbReference type="ARBA" id="ARBA00023143"/>
    </source>
</evidence>
<evidence type="ECO:0000259" key="7">
    <source>
        <dbReference type="Pfam" id="PF00460"/>
    </source>
</evidence>
<dbReference type="InterPro" id="IPR001444">
    <property type="entry name" value="Flag_bb_rod_N"/>
</dbReference>
<dbReference type="Proteomes" id="UP000199758">
    <property type="component" value="Unassembled WGS sequence"/>
</dbReference>
<dbReference type="NCBIfam" id="TIGR01396">
    <property type="entry name" value="FlgB"/>
    <property type="match status" value="1"/>
</dbReference>
<comment type="similarity">
    <text evidence="2 6">Belongs to the flagella basal body rod proteins family.</text>
</comment>
<organism evidence="8 9">
    <name type="scientific">Hydrocarboniphaga daqingensis</name>
    <dbReference type="NCBI Taxonomy" id="490188"/>
    <lineage>
        <taxon>Bacteria</taxon>
        <taxon>Pseudomonadati</taxon>
        <taxon>Pseudomonadota</taxon>
        <taxon>Gammaproteobacteria</taxon>
        <taxon>Nevskiales</taxon>
        <taxon>Nevskiaceae</taxon>
        <taxon>Hydrocarboniphaga</taxon>
    </lineage>
</organism>
<accession>A0A1M5K9L9</accession>
<dbReference type="Pfam" id="PF00460">
    <property type="entry name" value="Flg_bb_rod"/>
    <property type="match status" value="1"/>
</dbReference>
<keyword evidence="8" id="KW-0969">Cilium</keyword>
<dbReference type="InterPro" id="IPR006300">
    <property type="entry name" value="FlgB"/>
</dbReference>
<dbReference type="OrthoDB" id="9788334at2"/>
<dbReference type="GO" id="GO:0030694">
    <property type="term" value="C:bacterial-type flagellum basal body, rod"/>
    <property type="evidence" value="ECO:0007669"/>
    <property type="project" value="InterPro"/>
</dbReference>
<proteinExistence type="inferred from homology"/>
<dbReference type="RefSeq" id="WP_072893294.1">
    <property type="nucleotide sequence ID" value="NZ_FQWZ01000001.1"/>
</dbReference>
<dbReference type="GO" id="GO:0071978">
    <property type="term" value="P:bacterial-type flagellum-dependent swarming motility"/>
    <property type="evidence" value="ECO:0007669"/>
    <property type="project" value="TreeGrafter"/>
</dbReference>
<keyword evidence="8" id="KW-0966">Cell projection</keyword>
<keyword evidence="8" id="KW-0282">Flagellum</keyword>
<evidence type="ECO:0000313" key="8">
    <source>
        <dbReference type="EMBL" id="SHG49526.1"/>
    </source>
</evidence>
<sequence>MALDPLFGLHAAALSVQRQRMDVLAGNIANSDTPNFKARDVDFAATLRQTLGGSPAEAGGALKLAAPRGASSGSADTTLTAGAIDGGAIPGLVWRVPTQNSVDGNTVDAQVEQAKFADAALHYQASLNFVDGRVKSMLTAITGQ</sequence>
<evidence type="ECO:0000256" key="3">
    <source>
        <dbReference type="ARBA" id="ARBA00014376"/>
    </source>
</evidence>
<dbReference type="PANTHER" id="PTHR30435">
    <property type="entry name" value="FLAGELLAR PROTEIN"/>
    <property type="match status" value="1"/>
</dbReference>
<gene>
    <name evidence="8" type="ORF">SAMN04488068_0437</name>
</gene>
<comment type="subcellular location">
    <subcellularLocation>
        <location evidence="1 6">Bacterial flagellum basal body</location>
    </subcellularLocation>
</comment>
<protein>
    <recommendedName>
        <fullName evidence="3 6">Flagellar basal body rod protein FlgB</fullName>
    </recommendedName>
</protein>
<feature type="domain" description="Flagellar basal body rod protein N-terminal" evidence="7">
    <location>
        <begin position="10"/>
        <end position="37"/>
    </location>
</feature>
<evidence type="ECO:0000313" key="9">
    <source>
        <dbReference type="Proteomes" id="UP000199758"/>
    </source>
</evidence>
<evidence type="ECO:0000256" key="1">
    <source>
        <dbReference type="ARBA" id="ARBA00004117"/>
    </source>
</evidence>